<dbReference type="OrthoDB" id="2094269at2759"/>
<reference evidence="4 5" key="1">
    <citation type="journal article" date="2016" name="Mol. Biol. Evol.">
        <title>Comparative Genomics of Early-Diverging Mushroom-Forming Fungi Provides Insights into the Origins of Lignocellulose Decay Capabilities.</title>
        <authorList>
            <person name="Nagy L.G."/>
            <person name="Riley R."/>
            <person name="Tritt A."/>
            <person name="Adam C."/>
            <person name="Daum C."/>
            <person name="Floudas D."/>
            <person name="Sun H."/>
            <person name="Yadav J.S."/>
            <person name="Pangilinan J."/>
            <person name="Larsson K.H."/>
            <person name="Matsuura K."/>
            <person name="Barry K."/>
            <person name="Labutti K."/>
            <person name="Kuo R."/>
            <person name="Ohm R.A."/>
            <person name="Bhattacharya S.S."/>
            <person name="Shirouzu T."/>
            <person name="Yoshinaga Y."/>
            <person name="Martin F.M."/>
            <person name="Grigoriev I.V."/>
            <person name="Hibbett D.S."/>
        </authorList>
    </citation>
    <scope>NUCLEOTIDE SEQUENCE [LARGE SCALE GENOMIC DNA]</scope>
    <source>
        <strain evidence="4 5">TUFC12733</strain>
    </source>
</reference>
<dbReference type="InterPro" id="IPR050593">
    <property type="entry name" value="LovG"/>
</dbReference>
<dbReference type="Proteomes" id="UP000076738">
    <property type="component" value="Unassembled WGS sequence"/>
</dbReference>
<keyword evidence="1" id="KW-0378">Hydrolase</keyword>
<organism evidence="4 5">
    <name type="scientific">Calocera viscosa (strain TUFC12733)</name>
    <dbReference type="NCBI Taxonomy" id="1330018"/>
    <lineage>
        <taxon>Eukaryota</taxon>
        <taxon>Fungi</taxon>
        <taxon>Dikarya</taxon>
        <taxon>Basidiomycota</taxon>
        <taxon>Agaricomycotina</taxon>
        <taxon>Dacrymycetes</taxon>
        <taxon>Dacrymycetales</taxon>
        <taxon>Dacrymycetaceae</taxon>
        <taxon>Calocera</taxon>
    </lineage>
</organism>
<dbReference type="Gene3D" id="3.40.50.1820">
    <property type="entry name" value="alpha/beta hydrolase"/>
    <property type="match status" value="1"/>
</dbReference>
<dbReference type="PANTHER" id="PTHR48070:SF6">
    <property type="entry name" value="ESTERASE OVCA2"/>
    <property type="match status" value="1"/>
</dbReference>
<dbReference type="PANTHER" id="PTHR48070">
    <property type="entry name" value="ESTERASE OVCA2"/>
    <property type="match status" value="1"/>
</dbReference>
<accession>A0A167JRY8</accession>
<dbReference type="AlphaFoldDB" id="A0A167JRY8"/>
<feature type="domain" description="Serine hydrolase" evidence="3">
    <location>
        <begin position="2"/>
        <end position="211"/>
    </location>
</feature>
<dbReference type="GO" id="GO:0005737">
    <property type="term" value="C:cytoplasm"/>
    <property type="evidence" value="ECO:0007669"/>
    <property type="project" value="TreeGrafter"/>
</dbReference>
<feature type="compositionally biased region" description="Polar residues" evidence="2">
    <location>
        <begin position="235"/>
        <end position="254"/>
    </location>
</feature>
<dbReference type="SUPFAM" id="SSF53474">
    <property type="entry name" value="alpha/beta-Hydrolases"/>
    <property type="match status" value="1"/>
</dbReference>
<name>A0A167JRY8_CALVF</name>
<evidence type="ECO:0000313" key="4">
    <source>
        <dbReference type="EMBL" id="KZO93844.1"/>
    </source>
</evidence>
<evidence type="ECO:0000256" key="1">
    <source>
        <dbReference type="ARBA" id="ARBA00022801"/>
    </source>
</evidence>
<evidence type="ECO:0000259" key="3">
    <source>
        <dbReference type="Pfam" id="PF03959"/>
    </source>
</evidence>
<gene>
    <name evidence="4" type="ORF">CALVIDRAFT_539500</name>
</gene>
<proteinExistence type="predicted"/>
<dbReference type="InterPro" id="IPR029058">
    <property type="entry name" value="AB_hydrolase_fold"/>
</dbReference>
<sequence length="260" mass="28745">MIRLLALHGYTQNAHIFSKKLGAIRKACAKDIEFVFVDAPIVLQPADLPGASLAEFDSEASPAQWVDDPKLTARAWWRANDEKTEYFGLEESLRFLRGVLEQGKFNGVLGFSQGACMAAYLCAYLEEPSIEPIFNPSPHPAFDFAILISGFAPTCPPIEHHIRAKSVHVLGKTDTVVSNKRSETLFDICINPRVEYHEGSHYVPSKASWRHFLHQWMRAFEPDSVMKPDDVASPFASSGDDTPSGAQTPVSGTMTPRGVL</sequence>
<keyword evidence="5" id="KW-1185">Reference proteome</keyword>
<dbReference type="InterPro" id="IPR005645">
    <property type="entry name" value="FSH-like_dom"/>
</dbReference>
<evidence type="ECO:0000256" key="2">
    <source>
        <dbReference type="SAM" id="MobiDB-lite"/>
    </source>
</evidence>
<dbReference type="STRING" id="1330018.A0A167JRY8"/>
<dbReference type="EMBL" id="KV417298">
    <property type="protein sequence ID" value="KZO93844.1"/>
    <property type="molecule type" value="Genomic_DNA"/>
</dbReference>
<dbReference type="GO" id="GO:0016787">
    <property type="term" value="F:hydrolase activity"/>
    <property type="evidence" value="ECO:0007669"/>
    <property type="project" value="UniProtKB-KW"/>
</dbReference>
<protein>
    <submittedName>
        <fullName evidence="4">FSH1-domain-containing protein</fullName>
    </submittedName>
</protein>
<dbReference type="GO" id="GO:0005634">
    <property type="term" value="C:nucleus"/>
    <property type="evidence" value="ECO:0007669"/>
    <property type="project" value="TreeGrafter"/>
</dbReference>
<evidence type="ECO:0000313" key="5">
    <source>
        <dbReference type="Proteomes" id="UP000076738"/>
    </source>
</evidence>
<feature type="region of interest" description="Disordered" evidence="2">
    <location>
        <begin position="230"/>
        <end position="260"/>
    </location>
</feature>
<dbReference type="Pfam" id="PF03959">
    <property type="entry name" value="FSH1"/>
    <property type="match status" value="1"/>
</dbReference>